<dbReference type="InterPro" id="IPR000719">
    <property type="entry name" value="Prot_kinase_dom"/>
</dbReference>
<gene>
    <name evidence="5" type="ORF">TRITD_5Av1G216950</name>
</gene>
<evidence type="ECO:0000256" key="1">
    <source>
        <dbReference type="ARBA" id="ARBA00005926"/>
    </source>
</evidence>
<name>A0A9R0U0U3_TRITD</name>
<dbReference type="Proteomes" id="UP000324705">
    <property type="component" value="Chromosome 5A"/>
</dbReference>
<evidence type="ECO:0000256" key="3">
    <source>
        <dbReference type="SAM" id="MobiDB-lite"/>
    </source>
</evidence>
<dbReference type="PANTHER" id="PTHR11909">
    <property type="entry name" value="CASEIN KINASE-RELATED"/>
    <property type="match status" value="1"/>
</dbReference>
<comment type="similarity">
    <text evidence="1">Belongs to the protein kinase superfamily. CK1 Ser/Thr protein kinase family. Casein kinase I subfamily.</text>
</comment>
<dbReference type="GO" id="GO:0005524">
    <property type="term" value="F:ATP binding"/>
    <property type="evidence" value="ECO:0007669"/>
    <property type="project" value="InterPro"/>
</dbReference>
<dbReference type="GO" id="GO:0004674">
    <property type="term" value="F:protein serine/threonine kinase activity"/>
    <property type="evidence" value="ECO:0007669"/>
    <property type="project" value="UniProtKB-EC"/>
</dbReference>
<dbReference type="SUPFAM" id="SSF56112">
    <property type="entry name" value="Protein kinase-like (PK-like)"/>
    <property type="match status" value="1"/>
</dbReference>
<evidence type="ECO:0000256" key="2">
    <source>
        <dbReference type="ARBA" id="ARBA00012513"/>
    </source>
</evidence>
<accession>A0A9R0U0U3</accession>
<dbReference type="InterPro" id="IPR055900">
    <property type="entry name" value="DUF7477"/>
</dbReference>
<dbReference type="InterPro" id="IPR008271">
    <property type="entry name" value="Ser/Thr_kinase_AS"/>
</dbReference>
<evidence type="ECO:0000259" key="4">
    <source>
        <dbReference type="PROSITE" id="PS50011"/>
    </source>
</evidence>
<dbReference type="Pfam" id="PF24289">
    <property type="entry name" value="DUF7477"/>
    <property type="match status" value="1"/>
</dbReference>
<organism evidence="5 6">
    <name type="scientific">Triticum turgidum subsp. durum</name>
    <name type="common">Durum wheat</name>
    <name type="synonym">Triticum durum</name>
    <dbReference type="NCBI Taxonomy" id="4567"/>
    <lineage>
        <taxon>Eukaryota</taxon>
        <taxon>Viridiplantae</taxon>
        <taxon>Streptophyta</taxon>
        <taxon>Embryophyta</taxon>
        <taxon>Tracheophyta</taxon>
        <taxon>Spermatophyta</taxon>
        <taxon>Magnoliopsida</taxon>
        <taxon>Liliopsida</taxon>
        <taxon>Poales</taxon>
        <taxon>Poaceae</taxon>
        <taxon>BOP clade</taxon>
        <taxon>Pooideae</taxon>
        <taxon>Triticodae</taxon>
        <taxon>Triticeae</taxon>
        <taxon>Triticinae</taxon>
        <taxon>Triticum</taxon>
    </lineage>
</organism>
<dbReference type="Gene3D" id="3.30.200.20">
    <property type="entry name" value="Phosphorylase Kinase, domain 1"/>
    <property type="match status" value="1"/>
</dbReference>
<protein>
    <recommendedName>
        <fullName evidence="2">non-specific serine/threonine protein kinase</fullName>
        <ecNumber evidence="2">2.7.11.1</ecNumber>
    </recommendedName>
</protein>
<dbReference type="EC" id="2.7.11.1" evidence="2"/>
<dbReference type="EMBL" id="LT934119">
    <property type="protein sequence ID" value="VAI23111.1"/>
    <property type="molecule type" value="Genomic_DNA"/>
</dbReference>
<dbReference type="InterPro" id="IPR011009">
    <property type="entry name" value="Kinase-like_dom_sf"/>
</dbReference>
<dbReference type="Gene3D" id="1.10.510.10">
    <property type="entry name" value="Transferase(Phosphotransferase) domain 1"/>
    <property type="match status" value="1"/>
</dbReference>
<feature type="compositionally biased region" description="Gly residues" evidence="3">
    <location>
        <begin position="25"/>
        <end position="38"/>
    </location>
</feature>
<dbReference type="AlphaFoldDB" id="A0A9R0U0U3"/>
<proteinExistence type="inferred from homology"/>
<sequence>MTRLPERLLGNQIGNVAPRGRAGRRGGGAATQGRGRGGPASNPRGKRLRPSDDVHTDQEQPREDTPEGVAGQAAGAGDHGLNKEPANLGIDRGAADRFASEAMITPQAERALNCSAIDRSESQAASQPSGNDPPEIIAIDKATAIPPVPERVEVGNSPIYITGKKLSGKVYVGRRLGMPSGGYKGRNAIESMQRLSEILLHLKNSFLHQYRVGCTEICASEKQGRALNGCYGIPSVHYKGCQGDYYILVMDLLGPSLWNAWHSPGQDFIHGDVKPENFLLGQPGSAQEKKLFLINFGLASNWKWKRGSSSMHVQYDQRLDIFRGTIRYASVHAHLGRTGSRRDDLESLAYSLIFLLRGSLPWQGCQGDNKSFLVCKKKMETSPEVLCSFCPAPFKHFLELVTTMKFDEEPKYEKLVSLFDDLIIGPVSRPIRIAGGLEVGHKRGRIVVNLEEDEQPMEKVRLGSPATQWISIYSARRNMTQRCHYNIADSRLHQHIQKGYEDGVFISCIASLKNVWTVIMDTGTGFSSQVFNLSRNFLQKDWIREQSEKNFYITAIAGATNGSSLVVMSKGTPYTQQSYKVSESFPYKWINKKWKEGFHVTCMGTAGNRWGVVTSRNTDYSYQAVELDFVYPSEGIHQRYGAGYRITSCAATPDQTAFIMSIAKESKTKPVDETFLTSDFPSKATKIQGYNIADGSTCSLGLDESVCPPSVVDCLRFCIQVVADGGVYLEDDVDVCTPPGAIGNVQINLLLDVIACMETVEEKQHAAAPARVVVRCGIKLVWDEPGDVKIAERFGRG</sequence>
<feature type="domain" description="Protein kinase" evidence="4">
    <location>
        <begin position="68"/>
        <end position="423"/>
    </location>
</feature>
<evidence type="ECO:0000313" key="6">
    <source>
        <dbReference type="Proteomes" id="UP000324705"/>
    </source>
</evidence>
<feature type="compositionally biased region" description="Basic and acidic residues" evidence="3">
    <location>
        <begin position="49"/>
        <end position="65"/>
    </location>
</feature>
<dbReference type="InterPro" id="IPR050235">
    <property type="entry name" value="CK1_Ser-Thr_kinase"/>
</dbReference>
<feature type="region of interest" description="Disordered" evidence="3">
    <location>
        <begin position="1"/>
        <end position="88"/>
    </location>
</feature>
<dbReference type="PROSITE" id="PS50011">
    <property type="entry name" value="PROTEIN_KINASE_DOM"/>
    <property type="match status" value="1"/>
</dbReference>
<keyword evidence="6" id="KW-1185">Reference proteome</keyword>
<dbReference type="Gramene" id="TRITD5Av1G216950.2">
    <property type="protein sequence ID" value="TRITD5Av1G216950.2"/>
    <property type="gene ID" value="TRITD5Av1G216950"/>
</dbReference>
<reference evidence="5 6" key="1">
    <citation type="submission" date="2017-09" db="EMBL/GenBank/DDBJ databases">
        <authorList>
            <consortium name="International Durum Wheat Genome Sequencing Consortium (IDWGSC)"/>
            <person name="Milanesi L."/>
        </authorList>
    </citation>
    <scope>NUCLEOTIDE SEQUENCE [LARGE SCALE GENOMIC DNA]</scope>
    <source>
        <strain evidence="6">cv. Svevo</strain>
    </source>
</reference>
<dbReference type="SMART" id="SM00220">
    <property type="entry name" value="S_TKc"/>
    <property type="match status" value="1"/>
</dbReference>
<dbReference type="PROSITE" id="PS00108">
    <property type="entry name" value="PROTEIN_KINASE_ST"/>
    <property type="match status" value="1"/>
</dbReference>
<evidence type="ECO:0000313" key="5">
    <source>
        <dbReference type="EMBL" id="VAI23111.1"/>
    </source>
</evidence>